<evidence type="ECO:0000313" key="1">
    <source>
        <dbReference type="EMBL" id="QEE30636.1"/>
    </source>
</evidence>
<dbReference type="KEGG" id="talb:FTW19_23170"/>
<dbReference type="AlphaFoldDB" id="A0A5B9EKN3"/>
<evidence type="ECO:0000313" key="2">
    <source>
        <dbReference type="Proteomes" id="UP000321820"/>
    </source>
</evidence>
<dbReference type="EMBL" id="CP042806">
    <property type="protein sequence ID" value="QEE30636.1"/>
    <property type="molecule type" value="Genomic_DNA"/>
</dbReference>
<gene>
    <name evidence="1" type="ORF">FTW19_23170</name>
</gene>
<sequence>MPDPNSSLLEDAVHKLAPFLDEIVFVGGITLGLLITDKAAAPIRGTNDVDVIAEIISYADYIQFSERLRDAGFTEDAGEAPLTCRWHHGNLIVDILPLSKEVTWLHQSLV</sequence>
<reference evidence="1 2" key="1">
    <citation type="submission" date="2019-08" db="EMBL/GenBank/DDBJ databases">
        <title>Complete genome sequence of Terriglobus albidus strain ORNL.</title>
        <authorList>
            <person name="Podar M."/>
        </authorList>
    </citation>
    <scope>NUCLEOTIDE SEQUENCE [LARGE SCALE GENOMIC DNA]</scope>
    <source>
        <strain evidence="1 2">ORNL</strain>
    </source>
</reference>
<proteinExistence type="predicted"/>
<protein>
    <recommendedName>
        <fullName evidence="3">Nucleotidyltransferase family protein</fullName>
    </recommendedName>
</protein>
<name>A0A5B9EKN3_9BACT</name>
<keyword evidence="2" id="KW-1185">Reference proteome</keyword>
<evidence type="ECO:0008006" key="3">
    <source>
        <dbReference type="Google" id="ProtNLM"/>
    </source>
</evidence>
<accession>A0A5B9EKN3</accession>
<dbReference type="RefSeq" id="WP_147649942.1">
    <property type="nucleotide sequence ID" value="NZ_CP042806.1"/>
</dbReference>
<dbReference type="Proteomes" id="UP000321820">
    <property type="component" value="Chromosome"/>
</dbReference>
<dbReference type="OrthoDB" id="114489at2"/>
<organism evidence="1 2">
    <name type="scientific">Terriglobus albidus</name>
    <dbReference type="NCBI Taxonomy" id="1592106"/>
    <lineage>
        <taxon>Bacteria</taxon>
        <taxon>Pseudomonadati</taxon>
        <taxon>Acidobacteriota</taxon>
        <taxon>Terriglobia</taxon>
        <taxon>Terriglobales</taxon>
        <taxon>Acidobacteriaceae</taxon>
        <taxon>Terriglobus</taxon>
    </lineage>
</organism>